<keyword evidence="3" id="KW-1185">Reference proteome</keyword>
<name>A0A9W8ZQC6_9PLEO</name>
<feature type="compositionally biased region" description="Acidic residues" evidence="1">
    <location>
        <begin position="89"/>
        <end position="104"/>
    </location>
</feature>
<dbReference type="EMBL" id="JAPEVA010000002">
    <property type="protein sequence ID" value="KAJ4412655.1"/>
    <property type="molecule type" value="Genomic_DNA"/>
</dbReference>
<evidence type="ECO:0000313" key="2">
    <source>
        <dbReference type="EMBL" id="KAJ4412655.1"/>
    </source>
</evidence>
<dbReference type="OrthoDB" id="9984533at2759"/>
<dbReference type="SUPFAM" id="SSF81383">
    <property type="entry name" value="F-box domain"/>
    <property type="match status" value="1"/>
</dbReference>
<dbReference type="Proteomes" id="UP001140510">
    <property type="component" value="Unassembled WGS sequence"/>
</dbReference>
<comment type="caution">
    <text evidence="2">The sequence shown here is derived from an EMBL/GenBank/DDBJ whole genome shotgun (WGS) entry which is preliminary data.</text>
</comment>
<dbReference type="InterPro" id="IPR036047">
    <property type="entry name" value="F-box-like_dom_sf"/>
</dbReference>
<protein>
    <recommendedName>
        <fullName evidence="4">F-box domain-containing protein</fullName>
    </recommendedName>
</protein>
<evidence type="ECO:0000313" key="3">
    <source>
        <dbReference type="Proteomes" id="UP001140510"/>
    </source>
</evidence>
<evidence type="ECO:0008006" key="4">
    <source>
        <dbReference type="Google" id="ProtNLM"/>
    </source>
</evidence>
<dbReference type="AlphaFoldDB" id="A0A9W8ZQC6"/>
<sequence>MGYDAYCALCSGPLNLGAVSFGSRRPEKLQKRRKQVAKEIRDRMKRKLGEACSPQDEDDDDEMEDADEAEDEPDVPNPFAKPVEPSWGDTDEEDEDDEMADDYEVSASSSDSESLRSTDSDFYSGSITDVPFRRQTPSPDPRTLRDPDSWSQWSELSIGSFDPYKSHYNEGGRMDAYEERHAYDPEKLQADEVRWLNRSRVLAFNPDAPGVTKAFVSGRGRYDDYGSFSVRKPGNDPNDDHGDNLNCYHAYNPDQIPCFPFHEECYKILARVLGYEKYQAIDKDVLYAVMTAHSHDRGLELPYGDIGGAEQFWECIPGEEFSVCNPGPRFGFDDELQSMLPASFFNGLAPLPALSDKIGHDPWQVVPYDLLLDIFGHVSTDDMLALMNASTHVSATTRNMAFWKHMLRLRILPWFWELNTLLNSATLPDIFDYKALFVWIDKVTTPKYGMEGPFMSIANRRRTWEACQPLVPMYKYKVAPISHAEPEDEEAKALLDHAESFHMPIVSYPLPKGATTASAQFIRSWHEISHRACIFDTYWNDEGALIGIAVKFGATERVLGSTEGKRSMQLHIEAHEWIQEIRVSLKKNNLFQDEENIDRSHYIIFPTPYRQIEFSSGKPLNFDFQDGVISRLGLLQSYHPEHVHRGPKPSYTHAQKTLWGPSAWDLRSDFDNQSANPIWHNQFYHLHTFTSGHIGPDGGSRPAAILPHHILLWSVTAKDLKNLRRVSTFSIVAGEGSTGNGERWPIPDLLGFTFYRKGTWVAEERAQHEPWGTVGTFGPVPCQAPEWKEEGWYGSEKWTDEHGNPVKPLNPSDLKLGEKYPTFDENHMLHFEVDGAGGEEVTEVHVSQDFKAIKLKTNRGRECYWGEGRRTSWYTKVATDEEYIAGLSVCFGRLGGYSWRAKMYSHWQLSELGVVMARRDGGLWQHA</sequence>
<accession>A0A9W8ZQC6</accession>
<evidence type="ECO:0000256" key="1">
    <source>
        <dbReference type="SAM" id="MobiDB-lite"/>
    </source>
</evidence>
<feature type="region of interest" description="Disordered" evidence="1">
    <location>
        <begin position="14"/>
        <end position="150"/>
    </location>
</feature>
<feature type="compositionally biased region" description="Acidic residues" evidence="1">
    <location>
        <begin position="55"/>
        <end position="74"/>
    </location>
</feature>
<organism evidence="2 3">
    <name type="scientific">Didymella pomorum</name>
    <dbReference type="NCBI Taxonomy" id="749634"/>
    <lineage>
        <taxon>Eukaryota</taxon>
        <taxon>Fungi</taxon>
        <taxon>Dikarya</taxon>
        <taxon>Ascomycota</taxon>
        <taxon>Pezizomycotina</taxon>
        <taxon>Dothideomycetes</taxon>
        <taxon>Pleosporomycetidae</taxon>
        <taxon>Pleosporales</taxon>
        <taxon>Pleosporineae</taxon>
        <taxon>Didymellaceae</taxon>
        <taxon>Didymella</taxon>
    </lineage>
</organism>
<reference evidence="2" key="1">
    <citation type="submission" date="2022-10" db="EMBL/GenBank/DDBJ databases">
        <title>Tapping the CABI collections for fungal endophytes: first genome assemblies for Collariella, Neodidymelliopsis, Ascochyta clinopodiicola, Didymella pomorum, Didymosphaeria variabile, Neocosmospora piperis and Neocucurbitaria cava.</title>
        <authorList>
            <person name="Hill R."/>
        </authorList>
    </citation>
    <scope>NUCLEOTIDE SEQUENCE</scope>
    <source>
        <strain evidence="2">IMI 355091</strain>
    </source>
</reference>
<proteinExistence type="predicted"/>
<gene>
    <name evidence="2" type="ORF">N0V91_000416</name>
</gene>